<evidence type="ECO:0000313" key="8">
    <source>
        <dbReference type="EMBL" id="KFC84025.1"/>
    </source>
</evidence>
<name>A0A085GJY0_EWIA3</name>
<feature type="transmembrane region" description="Helical" evidence="6">
    <location>
        <begin position="362"/>
        <end position="385"/>
    </location>
</feature>
<dbReference type="InterPro" id="IPR020846">
    <property type="entry name" value="MFS_dom"/>
</dbReference>
<dbReference type="Proteomes" id="UP000028640">
    <property type="component" value="Unassembled WGS sequence"/>
</dbReference>
<dbReference type="InterPro" id="IPR011701">
    <property type="entry name" value="MFS"/>
</dbReference>
<dbReference type="OrthoDB" id="8577032at2"/>
<feature type="transmembrane region" description="Helical" evidence="6">
    <location>
        <begin position="12"/>
        <end position="32"/>
    </location>
</feature>
<organism evidence="8 9">
    <name type="scientific">Ewingella americana (strain ATCC 33852 / DSM 4580 / CCUG 14506 / JCM 5911 / LMG 7869 / NCTC 12157 / CDC 1468-78)</name>
    <dbReference type="NCBI Taxonomy" id="910964"/>
    <lineage>
        <taxon>Bacteria</taxon>
        <taxon>Pseudomonadati</taxon>
        <taxon>Pseudomonadota</taxon>
        <taxon>Gammaproteobacteria</taxon>
        <taxon>Enterobacterales</taxon>
        <taxon>Yersiniaceae</taxon>
        <taxon>Ewingella</taxon>
    </lineage>
</organism>
<evidence type="ECO:0000256" key="2">
    <source>
        <dbReference type="ARBA" id="ARBA00022475"/>
    </source>
</evidence>
<comment type="caution">
    <text evidence="8">The sequence shown here is derived from an EMBL/GenBank/DDBJ whole genome shotgun (WGS) entry which is preliminary data.</text>
</comment>
<feature type="transmembrane region" description="Helical" evidence="6">
    <location>
        <begin position="135"/>
        <end position="158"/>
    </location>
</feature>
<feature type="transmembrane region" description="Helical" evidence="6">
    <location>
        <begin position="334"/>
        <end position="356"/>
    </location>
</feature>
<dbReference type="Gene3D" id="1.20.1250.20">
    <property type="entry name" value="MFS general substrate transporter like domains"/>
    <property type="match status" value="2"/>
</dbReference>
<evidence type="ECO:0000256" key="4">
    <source>
        <dbReference type="ARBA" id="ARBA00022989"/>
    </source>
</evidence>
<dbReference type="GO" id="GO:0005886">
    <property type="term" value="C:plasma membrane"/>
    <property type="evidence" value="ECO:0007669"/>
    <property type="project" value="UniProtKB-SubCell"/>
</dbReference>
<keyword evidence="4 6" id="KW-1133">Transmembrane helix</keyword>
<feature type="transmembrane region" description="Helical" evidence="6">
    <location>
        <begin position="164"/>
        <end position="183"/>
    </location>
</feature>
<dbReference type="NCBIfam" id="NF002982">
    <property type="entry name" value="PRK03699.1"/>
    <property type="match status" value="1"/>
</dbReference>
<feature type="transmembrane region" description="Helical" evidence="6">
    <location>
        <begin position="77"/>
        <end position="94"/>
    </location>
</feature>
<feature type="domain" description="Major facilitator superfamily (MFS) profile" evidence="7">
    <location>
        <begin position="10"/>
        <end position="388"/>
    </location>
</feature>
<evidence type="ECO:0000313" key="9">
    <source>
        <dbReference type="Proteomes" id="UP000028640"/>
    </source>
</evidence>
<gene>
    <name evidence="8" type="ORF">GEAM_0969</name>
</gene>
<dbReference type="PANTHER" id="PTHR43702">
    <property type="entry name" value="L-FUCOSE-PROTON SYMPORTER"/>
    <property type="match status" value="1"/>
</dbReference>
<feature type="transmembrane region" description="Helical" evidence="6">
    <location>
        <begin position="247"/>
        <end position="264"/>
    </location>
</feature>
<dbReference type="AlphaFoldDB" id="A0A085GJY0"/>
<dbReference type="RefSeq" id="WP_034789001.1">
    <property type="nucleotide sequence ID" value="NZ_JMPJ01000032.1"/>
</dbReference>
<feature type="transmembrane region" description="Helical" evidence="6">
    <location>
        <begin position="276"/>
        <end position="294"/>
    </location>
</feature>
<accession>A0A085GJY0</accession>
<feature type="transmembrane region" description="Helical" evidence="6">
    <location>
        <begin position="44"/>
        <end position="68"/>
    </location>
</feature>
<feature type="transmembrane region" description="Helical" evidence="6">
    <location>
        <begin position="209"/>
        <end position="232"/>
    </location>
</feature>
<keyword evidence="2" id="KW-1003">Cell membrane</keyword>
<protein>
    <recommendedName>
        <fullName evidence="7">Major facilitator superfamily (MFS) profile domain-containing protein</fullName>
    </recommendedName>
</protein>
<comment type="subcellular location">
    <subcellularLocation>
        <location evidence="1">Cell inner membrane</location>
        <topology evidence="1">Multi-pass membrane protein</topology>
    </subcellularLocation>
</comment>
<feature type="transmembrane region" description="Helical" evidence="6">
    <location>
        <begin position="300"/>
        <end position="322"/>
    </location>
</feature>
<dbReference type="Pfam" id="PF07690">
    <property type="entry name" value="MFS_1"/>
    <property type="match status" value="1"/>
</dbReference>
<dbReference type="InterPro" id="IPR050375">
    <property type="entry name" value="MFS_TsgA-like"/>
</dbReference>
<dbReference type="EMBL" id="JMPJ01000032">
    <property type="protein sequence ID" value="KFC84025.1"/>
    <property type="molecule type" value="Genomic_DNA"/>
</dbReference>
<dbReference type="PROSITE" id="PS50850">
    <property type="entry name" value="MFS"/>
    <property type="match status" value="1"/>
</dbReference>
<dbReference type="InterPro" id="IPR036259">
    <property type="entry name" value="MFS_trans_sf"/>
</dbReference>
<dbReference type="STRING" id="910964.GEAM_0969"/>
<keyword evidence="3 6" id="KW-0812">Transmembrane</keyword>
<dbReference type="SUPFAM" id="SSF103473">
    <property type="entry name" value="MFS general substrate transporter"/>
    <property type="match status" value="1"/>
</dbReference>
<evidence type="ECO:0000259" key="7">
    <source>
        <dbReference type="PROSITE" id="PS50850"/>
    </source>
</evidence>
<evidence type="ECO:0000256" key="5">
    <source>
        <dbReference type="ARBA" id="ARBA00023136"/>
    </source>
</evidence>
<evidence type="ECO:0000256" key="3">
    <source>
        <dbReference type="ARBA" id="ARBA00022692"/>
    </source>
</evidence>
<dbReference type="GO" id="GO:0022857">
    <property type="term" value="F:transmembrane transporter activity"/>
    <property type="evidence" value="ECO:0007669"/>
    <property type="project" value="InterPro"/>
</dbReference>
<dbReference type="GeneID" id="78379310"/>
<evidence type="ECO:0000256" key="6">
    <source>
        <dbReference type="SAM" id="Phobius"/>
    </source>
</evidence>
<reference evidence="8 9" key="1">
    <citation type="submission" date="2014-05" db="EMBL/GenBank/DDBJ databases">
        <title>ATOL: Assembling a taxonomically balanced genome-scale reconstruction of the evolutionary history of the Enterobacteriaceae.</title>
        <authorList>
            <person name="Plunkett G.III."/>
            <person name="Neeno-Eckwall E.C."/>
            <person name="Glasner J.D."/>
            <person name="Perna N.T."/>
        </authorList>
    </citation>
    <scope>NUCLEOTIDE SEQUENCE [LARGE SCALE GENOMIC DNA]</scope>
    <source>
        <strain evidence="8 9">ATCC 33852</strain>
    </source>
</reference>
<dbReference type="eggNOG" id="COG0738">
    <property type="taxonomic scope" value="Bacteria"/>
</dbReference>
<dbReference type="PANTHER" id="PTHR43702:SF3">
    <property type="entry name" value="PROTEIN TSGA"/>
    <property type="match status" value="1"/>
</dbReference>
<feature type="transmembrane region" description="Helical" evidence="6">
    <location>
        <begin position="100"/>
        <end position="123"/>
    </location>
</feature>
<keyword evidence="9" id="KW-1185">Reference proteome</keyword>
<proteinExistence type="predicted"/>
<evidence type="ECO:0000256" key="1">
    <source>
        <dbReference type="ARBA" id="ARBA00004429"/>
    </source>
</evidence>
<keyword evidence="5 6" id="KW-0472">Membrane</keyword>
<sequence>MDTVYNRRRINVISWLSYFFTGGLVSTLGIVIGPVATAFNKDPAFIGLMFSLMNIGLFLPIMVSGLLMRKFDLGKQLITGSVISVLTCIALFLMPSITLFGIGVFLIGSTAGLMMSIGSYLVVRINDDPKKRSANLIFTDFFFALSGMTLSLLLGFLFKHGASWLAMYGIMGTLSLLMILLCVGQKFPSVPQPEKSVANQEVAKEPWGIAAYVLCFALFAFVFSELVFTLWMPSWLLEHFHLDADRSAFYITIYWTVKAIGLFLNQFTVRFVKLRTFLLISAIVGLISLSVVTHSESTTLVMIGVGVFGFCNSGMFSGLMSYGSLQVKKSPPTLTSALLTTASVGTLIFASFSSFIHREFGLFWALNIASISYVLLVIAVVIAGIKSKAEKIHHNASAH</sequence>